<name>A0A2Z5G8U1_9BACT</name>
<dbReference type="AlphaFoldDB" id="A0A2Z5G8U1"/>
<accession>A0A2Z5G8U1</accession>
<feature type="region of interest" description="Disordered" evidence="1">
    <location>
        <begin position="20"/>
        <end position="49"/>
    </location>
</feature>
<gene>
    <name evidence="2" type="ORF">ACPOL_6144</name>
</gene>
<evidence type="ECO:0000313" key="2">
    <source>
        <dbReference type="EMBL" id="AXC15388.1"/>
    </source>
</evidence>
<protein>
    <submittedName>
        <fullName evidence="2">Uncharacterized protein</fullName>
    </submittedName>
</protein>
<dbReference type="EMBL" id="CP030840">
    <property type="protein sequence ID" value="AXC15388.1"/>
    <property type="molecule type" value="Genomic_DNA"/>
</dbReference>
<sequence length="49" mass="5012">MRSKETGVYVDGKIVGIFSGGKATSEATSPGAQRRSSHAGAWNIGDSVS</sequence>
<reference evidence="2 3" key="1">
    <citation type="journal article" date="2018" name="Front. Microbiol.">
        <title>Hydrolytic Capabilities as a Key to Environmental Success: Chitinolytic and Cellulolytic Acidobacteria From Acidic Sub-arctic Soils and Boreal Peatlands.</title>
        <authorList>
            <person name="Belova S.E."/>
            <person name="Ravin N.V."/>
            <person name="Pankratov T.A."/>
            <person name="Rakitin A.L."/>
            <person name="Ivanova A.A."/>
            <person name="Beletsky A.V."/>
            <person name="Mardanov A.V."/>
            <person name="Sinninghe Damste J.S."/>
            <person name="Dedysh S.N."/>
        </authorList>
    </citation>
    <scope>NUCLEOTIDE SEQUENCE [LARGE SCALE GENOMIC DNA]</scope>
    <source>
        <strain evidence="2 3">SBC82</strain>
    </source>
</reference>
<proteinExistence type="predicted"/>
<dbReference type="Proteomes" id="UP000253606">
    <property type="component" value="Chromosome"/>
</dbReference>
<evidence type="ECO:0000313" key="3">
    <source>
        <dbReference type="Proteomes" id="UP000253606"/>
    </source>
</evidence>
<keyword evidence="3" id="KW-1185">Reference proteome</keyword>
<dbReference type="KEGG" id="abas:ACPOL_6144"/>
<evidence type="ECO:0000256" key="1">
    <source>
        <dbReference type="SAM" id="MobiDB-lite"/>
    </source>
</evidence>
<organism evidence="2 3">
    <name type="scientific">Acidisarcina polymorpha</name>
    <dbReference type="NCBI Taxonomy" id="2211140"/>
    <lineage>
        <taxon>Bacteria</taxon>
        <taxon>Pseudomonadati</taxon>
        <taxon>Acidobacteriota</taxon>
        <taxon>Terriglobia</taxon>
        <taxon>Terriglobales</taxon>
        <taxon>Acidobacteriaceae</taxon>
        <taxon>Acidisarcina</taxon>
    </lineage>
</organism>